<organism evidence="3 4">
    <name type="scientific">Mesoterricola sediminis</name>
    <dbReference type="NCBI Taxonomy" id="2927980"/>
    <lineage>
        <taxon>Bacteria</taxon>
        <taxon>Pseudomonadati</taxon>
        <taxon>Acidobacteriota</taxon>
        <taxon>Holophagae</taxon>
        <taxon>Holophagales</taxon>
        <taxon>Holophagaceae</taxon>
        <taxon>Mesoterricola</taxon>
    </lineage>
</organism>
<dbReference type="InterPro" id="IPR029044">
    <property type="entry name" value="Nucleotide-diphossugar_trans"/>
</dbReference>
<reference evidence="3" key="1">
    <citation type="journal article" date="2023" name="Int. J. Syst. Evol. Microbiol.">
        <title>Mesoterricola silvestris gen. nov., sp. nov., Mesoterricola sediminis sp. nov., Geothrix oryzae sp. nov., Geothrix edaphica sp. nov., Geothrix rubra sp. nov., and Geothrix limicola sp. nov., six novel members of Acidobacteriota isolated from soils.</title>
        <authorList>
            <person name="Itoh H."/>
            <person name="Sugisawa Y."/>
            <person name="Mise K."/>
            <person name="Xu Z."/>
            <person name="Kuniyasu M."/>
            <person name="Ushijima N."/>
            <person name="Kawano K."/>
            <person name="Kobayashi E."/>
            <person name="Shiratori Y."/>
            <person name="Masuda Y."/>
            <person name="Senoo K."/>
        </authorList>
    </citation>
    <scope>NUCLEOTIDE SEQUENCE</scope>
    <source>
        <strain evidence="3">W786</strain>
    </source>
</reference>
<gene>
    <name evidence="3" type="ORF">METESE_08340</name>
</gene>
<dbReference type="CDD" id="cd02516">
    <property type="entry name" value="CDP-ME_synthetase"/>
    <property type="match status" value="1"/>
</dbReference>
<dbReference type="InterPro" id="IPR018294">
    <property type="entry name" value="ISPD_synthase_CS"/>
</dbReference>
<sequence>MRGGEGPARVFLVIPAGGSGARMGGGVPKQFRDWGGVTLLEATLAAFFQPGMPALAGVALAVPTDRLAEVRGWRLPVPLWVTEGGATRQASVAQALALLPEAPEAAVLIHDGVRPFPPAGPVGEAIAALATWDGAVLGEASTDTLKRVDPAGRILATEPREGIFRAQTPQVARLDTWRRAFAWARETGFQGTDDVSLLEAQGLRVLLVPSPSTNLKLTTPEDWARWHPAATACGGSAHTSRAGGKA</sequence>
<dbReference type="KEGG" id="msea:METESE_08340"/>
<dbReference type="GO" id="GO:0050518">
    <property type="term" value="F:2-C-methyl-D-erythritol 4-phosphate cytidylyltransferase activity"/>
    <property type="evidence" value="ECO:0007669"/>
    <property type="project" value="TreeGrafter"/>
</dbReference>
<dbReference type="EMBL" id="AP027081">
    <property type="protein sequence ID" value="BDU75876.1"/>
    <property type="molecule type" value="Genomic_DNA"/>
</dbReference>
<dbReference type="PROSITE" id="PS01295">
    <property type="entry name" value="ISPD"/>
    <property type="match status" value="1"/>
</dbReference>
<dbReference type="Pfam" id="PF01128">
    <property type="entry name" value="IspD"/>
    <property type="match status" value="1"/>
</dbReference>
<dbReference type="AlphaFoldDB" id="A0AA48KBI6"/>
<evidence type="ECO:0000313" key="3">
    <source>
        <dbReference type="EMBL" id="BDU75876.1"/>
    </source>
</evidence>
<keyword evidence="1" id="KW-0808">Transferase</keyword>
<dbReference type="RefSeq" id="WP_316411147.1">
    <property type="nucleotide sequence ID" value="NZ_AP027081.1"/>
</dbReference>
<name>A0AA48KBI6_9BACT</name>
<dbReference type="InterPro" id="IPR034683">
    <property type="entry name" value="IspD/TarI"/>
</dbReference>
<dbReference type="Gene3D" id="3.90.550.10">
    <property type="entry name" value="Spore Coat Polysaccharide Biosynthesis Protein SpsA, Chain A"/>
    <property type="match status" value="1"/>
</dbReference>
<dbReference type="PANTHER" id="PTHR32125">
    <property type="entry name" value="2-C-METHYL-D-ERYTHRITOL 4-PHOSPHATE CYTIDYLYLTRANSFERASE, CHLOROPLASTIC"/>
    <property type="match status" value="1"/>
</dbReference>
<accession>A0AA48KBI6</accession>
<evidence type="ECO:0000313" key="4">
    <source>
        <dbReference type="Proteomes" id="UP001228113"/>
    </source>
</evidence>
<keyword evidence="2" id="KW-0548">Nucleotidyltransferase</keyword>
<dbReference type="SUPFAM" id="SSF53448">
    <property type="entry name" value="Nucleotide-diphospho-sugar transferases"/>
    <property type="match status" value="1"/>
</dbReference>
<evidence type="ECO:0000256" key="2">
    <source>
        <dbReference type="ARBA" id="ARBA00022695"/>
    </source>
</evidence>
<keyword evidence="4" id="KW-1185">Reference proteome</keyword>
<dbReference type="PANTHER" id="PTHR32125:SF4">
    <property type="entry name" value="2-C-METHYL-D-ERYTHRITOL 4-PHOSPHATE CYTIDYLYLTRANSFERASE, CHLOROPLASTIC"/>
    <property type="match status" value="1"/>
</dbReference>
<dbReference type="GO" id="GO:0008299">
    <property type="term" value="P:isoprenoid biosynthetic process"/>
    <property type="evidence" value="ECO:0007669"/>
    <property type="project" value="InterPro"/>
</dbReference>
<dbReference type="Proteomes" id="UP001228113">
    <property type="component" value="Chromosome"/>
</dbReference>
<dbReference type="InterPro" id="IPR050088">
    <property type="entry name" value="IspD/TarI_cytidylyltransf_bact"/>
</dbReference>
<proteinExistence type="predicted"/>
<evidence type="ECO:0008006" key="5">
    <source>
        <dbReference type="Google" id="ProtNLM"/>
    </source>
</evidence>
<protein>
    <recommendedName>
        <fullName evidence="5">2-C-methyl-D-erythritol 4-phosphate cytidylyltransferase</fullName>
    </recommendedName>
</protein>
<evidence type="ECO:0000256" key="1">
    <source>
        <dbReference type="ARBA" id="ARBA00022679"/>
    </source>
</evidence>